<dbReference type="EMBL" id="BX294139">
    <property type="protein sequence ID" value="CAD73274.1"/>
    <property type="molecule type" value="Genomic_DNA"/>
</dbReference>
<organism evidence="5 6">
    <name type="scientific">Rhodopirellula baltica (strain DSM 10527 / NCIMB 13988 / SH1)</name>
    <dbReference type="NCBI Taxonomy" id="243090"/>
    <lineage>
        <taxon>Bacteria</taxon>
        <taxon>Pseudomonadati</taxon>
        <taxon>Planctomycetota</taxon>
        <taxon>Planctomycetia</taxon>
        <taxon>Pirellulales</taxon>
        <taxon>Pirellulaceae</taxon>
        <taxon>Rhodopirellula</taxon>
    </lineage>
</organism>
<evidence type="ECO:0000256" key="3">
    <source>
        <dbReference type="ARBA" id="ARBA00023098"/>
    </source>
</evidence>
<evidence type="ECO:0000256" key="4">
    <source>
        <dbReference type="SAM" id="MobiDB-lite"/>
    </source>
</evidence>
<dbReference type="FunFam" id="3.40.50.1820:FF:000741">
    <property type="entry name" value="Glr4230 protein"/>
    <property type="match status" value="1"/>
</dbReference>
<accession>Q7UU10</accession>
<evidence type="ECO:0000256" key="2">
    <source>
        <dbReference type="ARBA" id="ARBA00022963"/>
    </source>
</evidence>
<evidence type="ECO:0000313" key="6">
    <source>
        <dbReference type="Proteomes" id="UP000001025"/>
    </source>
</evidence>
<dbReference type="STRING" id="243090.RB3579"/>
<keyword evidence="6" id="KW-1185">Reference proteome</keyword>
<reference evidence="5 6" key="1">
    <citation type="journal article" date="2003" name="Proc. Natl. Acad. Sci. U.S.A.">
        <title>Complete genome sequence of the marine planctomycete Pirellula sp. strain 1.</title>
        <authorList>
            <person name="Gloeckner F.O."/>
            <person name="Kube M."/>
            <person name="Bauer M."/>
            <person name="Teeling H."/>
            <person name="Lombardot T."/>
            <person name="Ludwig W."/>
            <person name="Gade D."/>
            <person name="Beck A."/>
            <person name="Borzym K."/>
            <person name="Heitmann K."/>
            <person name="Rabus R."/>
            <person name="Schlesner H."/>
            <person name="Amann R."/>
            <person name="Reinhardt R."/>
        </authorList>
    </citation>
    <scope>NUCLEOTIDE SEQUENCE [LARGE SCALE GENOMIC DNA]</scope>
    <source>
        <strain evidence="6">DSM 10527 / NCIMB 13988 / SH1</strain>
    </source>
</reference>
<evidence type="ECO:0008006" key="7">
    <source>
        <dbReference type="Google" id="ProtNLM"/>
    </source>
</evidence>
<dbReference type="Proteomes" id="UP000001025">
    <property type="component" value="Chromosome"/>
</dbReference>
<dbReference type="PATRIC" id="fig|243090.15.peg.1657"/>
<proteinExistence type="predicted"/>
<dbReference type="InterPro" id="IPR029058">
    <property type="entry name" value="AB_hydrolase_fold"/>
</dbReference>
<name>Q7UU10_RHOBA</name>
<dbReference type="Gene3D" id="3.40.50.1820">
    <property type="entry name" value="alpha/beta hydrolase"/>
    <property type="match status" value="1"/>
</dbReference>
<dbReference type="GO" id="GO:0016042">
    <property type="term" value="P:lipid catabolic process"/>
    <property type="evidence" value="ECO:0007669"/>
    <property type="project" value="UniProtKB-KW"/>
</dbReference>
<dbReference type="PANTHER" id="PTHR10272">
    <property type="entry name" value="PLATELET-ACTIVATING FACTOR ACETYLHYDROLASE"/>
    <property type="match status" value="1"/>
</dbReference>
<dbReference type="OrthoDB" id="192696at2"/>
<gene>
    <name evidence="5" type="ordered locus">RB3579</name>
</gene>
<dbReference type="AlphaFoldDB" id="Q7UU10"/>
<dbReference type="eggNOG" id="COG4188">
    <property type="taxonomic scope" value="Bacteria"/>
</dbReference>
<dbReference type="GO" id="GO:0003847">
    <property type="term" value="F:1-alkyl-2-acetylglycerophosphocholine esterase activity"/>
    <property type="evidence" value="ECO:0000318"/>
    <property type="project" value="GO_Central"/>
</dbReference>
<feature type="region of interest" description="Disordered" evidence="4">
    <location>
        <begin position="1"/>
        <end position="21"/>
    </location>
</feature>
<dbReference type="EnsemblBacteria" id="CAD73274">
    <property type="protein sequence ID" value="CAD73274"/>
    <property type="gene ID" value="RB3579"/>
</dbReference>
<sequence length="345" mass="38626">MRDYQMPPAKMPTPRMSKSPGRNANMKNWMLLSFAALAMSFPIRANGEVDVAVKVLRFEPTDGRRDREVPLKVYWDGEPTPKPVILFSHGLGGSRENNAYLGEYWASSGYVAVFMQHAGSDEQVWKTARLRQRMAALKSAASLQSSQDRIEDVTFVIDQLTVWNKQKSHPLSNRMDLEHIGMSGHSFGAVTTLAVAGQKLPRNRSFEETRIDAFVAFSPQPGKGLPADQGFGHLAKPMMCMTGTKDASPIDSSFDPAKRREVYAALPEGDKYELVLDGAEHSAFGDSRGLRTRNRNPKHHPAIQQISLRFWDAYLKEDASAKTWLQSDRPLSETGLSDVDVWSWK</sequence>
<keyword evidence="2" id="KW-0442">Lipid degradation</keyword>
<dbReference type="InParanoid" id="Q7UU10"/>
<dbReference type="Pfam" id="PF03403">
    <property type="entry name" value="PAF-AH_p_II"/>
    <property type="match status" value="1"/>
</dbReference>
<dbReference type="HOGENOM" id="CLU_066851_0_0_0"/>
<protein>
    <recommendedName>
        <fullName evidence="7">Platelet-activating factor acetylhydrolase plasma/intracellular</fullName>
    </recommendedName>
</protein>
<evidence type="ECO:0000313" key="5">
    <source>
        <dbReference type="EMBL" id="CAD73274.1"/>
    </source>
</evidence>
<dbReference type="SUPFAM" id="SSF53474">
    <property type="entry name" value="alpha/beta-Hydrolases"/>
    <property type="match status" value="1"/>
</dbReference>
<dbReference type="PANTHER" id="PTHR10272:SF0">
    <property type="entry name" value="PLATELET-ACTIVATING FACTOR ACETYLHYDROLASE"/>
    <property type="match status" value="1"/>
</dbReference>
<evidence type="ECO:0000256" key="1">
    <source>
        <dbReference type="ARBA" id="ARBA00022801"/>
    </source>
</evidence>
<dbReference type="KEGG" id="rba:RB3579"/>
<keyword evidence="1" id="KW-0378">Hydrolase</keyword>
<keyword evidence="3" id="KW-0443">Lipid metabolism</keyword>